<dbReference type="GO" id="GO:0004497">
    <property type="term" value="F:monooxygenase activity"/>
    <property type="evidence" value="ECO:0007669"/>
    <property type="project" value="UniProtKB-KW"/>
</dbReference>
<feature type="domain" description="Luciferase-like" evidence="7">
    <location>
        <begin position="34"/>
        <end position="393"/>
    </location>
</feature>
<dbReference type="InterPro" id="IPR051260">
    <property type="entry name" value="Diverse_substr_monoxygenases"/>
</dbReference>
<dbReference type="InterPro" id="IPR016215">
    <property type="entry name" value="NTA_MOA"/>
</dbReference>
<accession>A0A9W6JVD9</accession>
<sequence length="465" mass="51077">MAALREVTGMTRADKLKLGTFVYTFGYNPAGWLHPGSDVNGANDFRHLLKVAQISEAAKFDFMFLADSPAAAIGDPEALCRLPTKMNRFEPLSLLSALAVSTSHLGLVATASTSYYEPFNLARIFASIDHLSGGRACWNVVTSDHDETGYNFNREGLDPHALRYERGKEFVDVVFGLWDSYEPDALKLDRESGVYYDKDKLHTLNHKGKHFQVRGPLNIAASPQGRPVIAQAGGSEAGIELAAETAEVVFSLASNLKRSQDFYAALKERMGKFGRHPDELKVMPGVVINVGRTEAEAREKVEYLADKLHPDVGRAMLAEFLEADLSGVPLDQPFPKDRLPAAPKGSKALFDELTDFVMKGHTVGELIKLFSEKHTGNGITGTPAVVADFMEEWFQGRAADGFIVMCPTLPAALEDFTELVVPELRRRGLFRDEYEGTTLRANLGIPVPENRHARARRQLGGAVTA</sequence>
<name>A0A9W6JVD9_9HYPH</name>
<dbReference type="InterPro" id="IPR011251">
    <property type="entry name" value="Luciferase-like_dom"/>
</dbReference>
<evidence type="ECO:0000256" key="3">
    <source>
        <dbReference type="ARBA" id="ARBA00023002"/>
    </source>
</evidence>
<keyword evidence="4 8" id="KW-0503">Monooxygenase</keyword>
<reference evidence="8" key="1">
    <citation type="journal article" date="2014" name="Int. J. Syst. Evol. Microbiol.">
        <title>Complete genome sequence of Corynebacterium casei LMG S-19264T (=DSM 44701T), isolated from a smear-ripened cheese.</title>
        <authorList>
            <consortium name="US DOE Joint Genome Institute (JGI-PGF)"/>
            <person name="Walter F."/>
            <person name="Albersmeier A."/>
            <person name="Kalinowski J."/>
            <person name="Ruckert C."/>
        </authorList>
    </citation>
    <scope>NUCLEOTIDE SEQUENCE</scope>
    <source>
        <strain evidence="8">VKM B-2789</strain>
    </source>
</reference>
<dbReference type="Proteomes" id="UP001143330">
    <property type="component" value="Unassembled WGS sequence"/>
</dbReference>
<evidence type="ECO:0000256" key="2">
    <source>
        <dbReference type="ARBA" id="ARBA00022643"/>
    </source>
</evidence>
<dbReference type="AlphaFoldDB" id="A0A9W6JVD9"/>
<feature type="binding site" evidence="6">
    <location>
        <position position="67"/>
    </location>
    <ligand>
        <name>FMN</name>
        <dbReference type="ChEBI" id="CHEBI:58210"/>
    </ligand>
</feature>
<evidence type="ECO:0000313" key="9">
    <source>
        <dbReference type="Proteomes" id="UP001143330"/>
    </source>
</evidence>
<dbReference type="PIRSF" id="PIRSF000337">
    <property type="entry name" value="NTA_MOA"/>
    <property type="match status" value="1"/>
</dbReference>
<evidence type="ECO:0000256" key="4">
    <source>
        <dbReference type="ARBA" id="ARBA00023033"/>
    </source>
</evidence>
<evidence type="ECO:0000256" key="1">
    <source>
        <dbReference type="ARBA" id="ARBA00022630"/>
    </source>
</evidence>
<feature type="binding site" evidence="6">
    <location>
        <position position="160"/>
    </location>
    <ligand>
        <name>FMN</name>
        <dbReference type="ChEBI" id="CHEBI:58210"/>
    </ligand>
</feature>
<dbReference type="PANTHER" id="PTHR30011">
    <property type="entry name" value="ALKANESULFONATE MONOOXYGENASE-RELATED"/>
    <property type="match status" value="1"/>
</dbReference>
<dbReference type="Pfam" id="PF00296">
    <property type="entry name" value="Bac_luciferase"/>
    <property type="match status" value="1"/>
</dbReference>
<dbReference type="InterPro" id="IPR036661">
    <property type="entry name" value="Luciferase-like_sf"/>
</dbReference>
<evidence type="ECO:0000256" key="6">
    <source>
        <dbReference type="PIRSR" id="PIRSR000337-1"/>
    </source>
</evidence>
<keyword evidence="1 6" id="KW-0285">Flavoprotein</keyword>
<comment type="similarity">
    <text evidence="5">Belongs to the NtaA/SnaA/DszA monooxygenase family.</text>
</comment>
<keyword evidence="2 6" id="KW-0288">FMN</keyword>
<dbReference type="Gene3D" id="3.20.20.30">
    <property type="entry name" value="Luciferase-like domain"/>
    <property type="match status" value="1"/>
</dbReference>
<organism evidence="8 9">
    <name type="scientific">Ancylobacter defluvii</name>
    <dbReference type="NCBI Taxonomy" id="1282440"/>
    <lineage>
        <taxon>Bacteria</taxon>
        <taxon>Pseudomonadati</taxon>
        <taxon>Pseudomonadota</taxon>
        <taxon>Alphaproteobacteria</taxon>
        <taxon>Hyphomicrobiales</taxon>
        <taxon>Xanthobacteraceae</taxon>
        <taxon>Ancylobacter</taxon>
    </lineage>
</organism>
<evidence type="ECO:0000313" key="8">
    <source>
        <dbReference type="EMBL" id="GLK83867.1"/>
    </source>
</evidence>
<dbReference type="EMBL" id="BSFM01000011">
    <property type="protein sequence ID" value="GLK83867.1"/>
    <property type="molecule type" value="Genomic_DNA"/>
</dbReference>
<reference evidence="8" key="2">
    <citation type="submission" date="2023-01" db="EMBL/GenBank/DDBJ databases">
        <authorList>
            <person name="Sun Q."/>
            <person name="Evtushenko L."/>
        </authorList>
    </citation>
    <scope>NUCLEOTIDE SEQUENCE</scope>
    <source>
        <strain evidence="8">VKM B-2789</strain>
    </source>
</reference>
<dbReference type="CDD" id="cd01095">
    <property type="entry name" value="Nitrilotriacetate_monoxgenase"/>
    <property type="match status" value="1"/>
</dbReference>
<feature type="binding site" evidence="6">
    <location>
        <position position="110"/>
    </location>
    <ligand>
        <name>FMN</name>
        <dbReference type="ChEBI" id="CHEBI:58210"/>
    </ligand>
</feature>
<keyword evidence="9" id="KW-1185">Reference proteome</keyword>
<evidence type="ECO:0000259" key="7">
    <source>
        <dbReference type="Pfam" id="PF00296"/>
    </source>
</evidence>
<protein>
    <submittedName>
        <fullName evidence="8">Monooxygenase</fullName>
    </submittedName>
</protein>
<proteinExistence type="inferred from homology"/>
<feature type="binding site" evidence="6">
    <location>
        <position position="164"/>
    </location>
    <ligand>
        <name>FMN</name>
        <dbReference type="ChEBI" id="CHEBI:58210"/>
    </ligand>
</feature>
<dbReference type="PANTHER" id="PTHR30011:SF16">
    <property type="entry name" value="C2H2 FINGER DOMAIN TRANSCRIPTION FACTOR (EUROFUNG)-RELATED"/>
    <property type="match status" value="1"/>
</dbReference>
<keyword evidence="3" id="KW-0560">Oxidoreductase</keyword>
<evidence type="ECO:0000256" key="5">
    <source>
        <dbReference type="ARBA" id="ARBA00033748"/>
    </source>
</evidence>
<gene>
    <name evidence="8" type="ORF">GCM10017653_19370</name>
</gene>
<dbReference type="NCBIfam" id="TIGR03860">
    <property type="entry name" value="FMN_nitrolo"/>
    <property type="match status" value="1"/>
</dbReference>
<dbReference type="SUPFAM" id="SSF51679">
    <property type="entry name" value="Bacterial luciferase-like"/>
    <property type="match status" value="1"/>
</dbReference>
<feature type="binding site" evidence="6">
    <location>
        <position position="235"/>
    </location>
    <ligand>
        <name>FMN</name>
        <dbReference type="ChEBI" id="CHEBI:58210"/>
    </ligand>
</feature>
<dbReference type="GO" id="GO:0016705">
    <property type="term" value="F:oxidoreductase activity, acting on paired donors, with incorporation or reduction of molecular oxygen"/>
    <property type="evidence" value="ECO:0007669"/>
    <property type="project" value="InterPro"/>
</dbReference>
<comment type="caution">
    <text evidence="8">The sequence shown here is derived from an EMBL/GenBank/DDBJ whole genome shotgun (WGS) entry which is preliminary data.</text>
</comment>